<sequence>MTGGVADGSGFSAAEIDAMTIDELRFWWNCIMAYRNHVSEMSKP</sequence>
<dbReference type="EMBL" id="JACIDV010000009">
    <property type="protein sequence ID" value="MBB3947213.1"/>
    <property type="molecule type" value="Genomic_DNA"/>
</dbReference>
<gene>
    <name evidence="1" type="ORF">GGQ73_003179</name>
</gene>
<proteinExistence type="predicted"/>
<reference evidence="1 2" key="1">
    <citation type="submission" date="2020-08" db="EMBL/GenBank/DDBJ databases">
        <title>Genomic Encyclopedia of Type Strains, Phase IV (KMG-IV): sequencing the most valuable type-strain genomes for metagenomic binning, comparative biology and taxonomic classification.</title>
        <authorList>
            <person name="Goeker M."/>
        </authorList>
    </citation>
    <scope>NUCLEOTIDE SEQUENCE [LARGE SCALE GENOMIC DNA]</scope>
    <source>
        <strain evidence="1 2">DSM 26438</strain>
    </source>
</reference>
<dbReference type="RefSeq" id="WP_268842313.1">
    <property type="nucleotide sequence ID" value="NZ_JACIDV010000009.1"/>
</dbReference>
<dbReference type="Proteomes" id="UP000565286">
    <property type="component" value="Unassembled WGS sequence"/>
</dbReference>
<protein>
    <submittedName>
        <fullName evidence="1">Uncharacterized protein</fullName>
    </submittedName>
</protein>
<name>A0A7W6C7K9_9HYPH</name>
<comment type="caution">
    <text evidence="1">The sequence shown here is derived from an EMBL/GenBank/DDBJ whole genome shotgun (WGS) entry which is preliminary data.</text>
</comment>
<organism evidence="1 2">
    <name type="scientific">Rhizobium skierniewicense</name>
    <dbReference type="NCBI Taxonomy" id="984260"/>
    <lineage>
        <taxon>Bacteria</taxon>
        <taxon>Pseudomonadati</taxon>
        <taxon>Pseudomonadota</taxon>
        <taxon>Alphaproteobacteria</taxon>
        <taxon>Hyphomicrobiales</taxon>
        <taxon>Rhizobiaceae</taxon>
        <taxon>Rhizobium/Agrobacterium group</taxon>
        <taxon>Rhizobium</taxon>
    </lineage>
</organism>
<evidence type="ECO:0000313" key="1">
    <source>
        <dbReference type="EMBL" id="MBB3947213.1"/>
    </source>
</evidence>
<evidence type="ECO:0000313" key="2">
    <source>
        <dbReference type="Proteomes" id="UP000565286"/>
    </source>
</evidence>
<accession>A0A7W6C7K9</accession>
<keyword evidence="2" id="KW-1185">Reference proteome</keyword>
<dbReference type="AlphaFoldDB" id="A0A7W6C7K9"/>